<dbReference type="AlphaFoldDB" id="A0A1B0BQS3"/>
<evidence type="ECO:0000313" key="2">
    <source>
        <dbReference type="EnsemblMetazoa" id="GPPI037662-PA"/>
    </source>
</evidence>
<keyword evidence="3" id="KW-1185">Reference proteome</keyword>
<keyword evidence="1" id="KW-0812">Transmembrane</keyword>
<protein>
    <submittedName>
        <fullName evidence="2">Uncharacterized protein</fullName>
    </submittedName>
</protein>
<name>A0A1B0BQS3_9MUSC</name>
<organism evidence="2 3">
    <name type="scientific">Glossina palpalis gambiensis</name>
    <dbReference type="NCBI Taxonomy" id="67801"/>
    <lineage>
        <taxon>Eukaryota</taxon>
        <taxon>Metazoa</taxon>
        <taxon>Ecdysozoa</taxon>
        <taxon>Arthropoda</taxon>
        <taxon>Hexapoda</taxon>
        <taxon>Insecta</taxon>
        <taxon>Pterygota</taxon>
        <taxon>Neoptera</taxon>
        <taxon>Endopterygota</taxon>
        <taxon>Diptera</taxon>
        <taxon>Brachycera</taxon>
        <taxon>Muscomorpha</taxon>
        <taxon>Hippoboscoidea</taxon>
        <taxon>Glossinidae</taxon>
        <taxon>Glossina</taxon>
    </lineage>
</organism>
<reference evidence="2" key="2">
    <citation type="submission" date="2020-05" db="UniProtKB">
        <authorList>
            <consortium name="EnsemblMetazoa"/>
        </authorList>
    </citation>
    <scope>IDENTIFICATION</scope>
    <source>
        <strain evidence="2">IAEA</strain>
    </source>
</reference>
<dbReference type="Proteomes" id="UP000092460">
    <property type="component" value="Unassembled WGS sequence"/>
</dbReference>
<proteinExistence type="predicted"/>
<dbReference type="VEuPathDB" id="VectorBase:GPPI037662"/>
<feature type="transmembrane region" description="Helical" evidence="1">
    <location>
        <begin position="12"/>
        <end position="31"/>
    </location>
</feature>
<evidence type="ECO:0000256" key="1">
    <source>
        <dbReference type="SAM" id="Phobius"/>
    </source>
</evidence>
<dbReference type="STRING" id="67801.A0A1B0BQS3"/>
<dbReference type="EMBL" id="JXJN01018759">
    <property type="status" value="NOT_ANNOTATED_CDS"/>
    <property type="molecule type" value="Genomic_DNA"/>
</dbReference>
<keyword evidence="1" id="KW-1133">Transmembrane helix</keyword>
<keyword evidence="1" id="KW-0472">Membrane</keyword>
<dbReference type="EnsemblMetazoa" id="GPPI037662-RA">
    <property type="protein sequence ID" value="GPPI037662-PA"/>
    <property type="gene ID" value="GPPI037662"/>
</dbReference>
<evidence type="ECO:0000313" key="3">
    <source>
        <dbReference type="Proteomes" id="UP000092460"/>
    </source>
</evidence>
<reference evidence="3" key="1">
    <citation type="submission" date="2015-01" db="EMBL/GenBank/DDBJ databases">
        <authorList>
            <person name="Aksoy S."/>
            <person name="Warren W."/>
            <person name="Wilson R.K."/>
        </authorList>
    </citation>
    <scope>NUCLEOTIDE SEQUENCE [LARGE SCALE GENOMIC DNA]</scope>
    <source>
        <strain evidence="3">IAEA</strain>
    </source>
</reference>
<sequence length="63" mass="7168">MAPALSRLRENQNVIIGLTGVSAALWIIAYGKSSQKHRRSRTCIFLIHKQLYCKQFAFNAYAI</sequence>
<accession>A0A1B0BQS3</accession>